<dbReference type="EMBL" id="PHHC01000141">
    <property type="protein sequence ID" value="PPE03091.1"/>
    <property type="molecule type" value="Genomic_DNA"/>
</dbReference>
<name>A0A2S5R6Y3_9PROT</name>
<comment type="caution">
    <text evidence="1">The sequence shown here is derived from an EMBL/GenBank/DDBJ whole genome shotgun (WGS) entry which is preliminary data.</text>
</comment>
<dbReference type="AlphaFoldDB" id="A0A2S5R6Y3"/>
<evidence type="ECO:0000313" key="2">
    <source>
        <dbReference type="Proteomes" id="UP000239425"/>
    </source>
</evidence>
<reference evidence="1 2" key="1">
    <citation type="submission" date="2017-11" db="EMBL/GenBank/DDBJ databases">
        <title>Comparative genomic analysis of Holospora spp., intranuclear symbionts of paramecia.</title>
        <authorList>
            <person name="Garushyants S.K."/>
            <person name="Beliavskaya A."/>
            <person name="Malko D.B."/>
            <person name="Logacheva M.D."/>
            <person name="Rautian M.S."/>
            <person name="Gelfand M.S."/>
        </authorList>
    </citation>
    <scope>NUCLEOTIDE SEQUENCE [LARGE SCALE GENOMIC DNA]</scope>
    <source>
        <strain evidence="2">02AZ16</strain>
    </source>
</reference>
<keyword evidence="2" id="KW-1185">Reference proteome</keyword>
<evidence type="ECO:0000313" key="1">
    <source>
        <dbReference type="EMBL" id="PPE03091.1"/>
    </source>
</evidence>
<protein>
    <submittedName>
        <fullName evidence="1">Uncharacterized protein</fullName>
    </submittedName>
</protein>
<sequence>MRAYFLVLMILFLKLLKDFRYTSESSPFSPNISYCSDQSTGTLFIKSTNFECLGCSLDKIASFSLGSKKFKRKIS</sequence>
<proteinExistence type="predicted"/>
<dbReference type="Proteomes" id="UP000239425">
    <property type="component" value="Unassembled WGS sequence"/>
</dbReference>
<accession>A0A2S5R6Y3</accession>
<gene>
    <name evidence="1" type="ORF">HCUR_01522</name>
</gene>
<organism evidence="1 2">
    <name type="scientific">Holospora curviuscula</name>
    <dbReference type="NCBI Taxonomy" id="1082868"/>
    <lineage>
        <taxon>Bacteria</taxon>
        <taxon>Pseudomonadati</taxon>
        <taxon>Pseudomonadota</taxon>
        <taxon>Alphaproteobacteria</taxon>
        <taxon>Holosporales</taxon>
        <taxon>Holosporaceae</taxon>
        <taxon>Holospora</taxon>
    </lineage>
</organism>